<feature type="transmembrane region" description="Helical" evidence="1">
    <location>
        <begin position="76"/>
        <end position="98"/>
    </location>
</feature>
<keyword evidence="1" id="KW-0812">Transmembrane</keyword>
<protein>
    <submittedName>
        <fullName evidence="2">Uncharacterized protein</fullName>
    </submittedName>
</protein>
<evidence type="ECO:0000256" key="1">
    <source>
        <dbReference type="SAM" id="Phobius"/>
    </source>
</evidence>
<evidence type="ECO:0000313" key="3">
    <source>
        <dbReference type="Proteomes" id="UP000198949"/>
    </source>
</evidence>
<accession>A0A1G6SFB2</accession>
<feature type="transmembrane region" description="Helical" evidence="1">
    <location>
        <begin position="218"/>
        <end position="237"/>
    </location>
</feature>
<name>A0A1G6SFB2_9ACTN</name>
<reference evidence="3" key="1">
    <citation type="submission" date="2016-10" db="EMBL/GenBank/DDBJ databases">
        <authorList>
            <person name="Varghese N."/>
            <person name="Submissions S."/>
        </authorList>
    </citation>
    <scope>NUCLEOTIDE SEQUENCE [LARGE SCALE GENOMIC DNA]</scope>
    <source>
        <strain evidence="3">CGMCC 4.3516</strain>
    </source>
</reference>
<dbReference type="OrthoDB" id="9865208at2"/>
<dbReference type="Proteomes" id="UP000198949">
    <property type="component" value="Unassembled WGS sequence"/>
</dbReference>
<dbReference type="RefSeq" id="WP_143014753.1">
    <property type="nucleotide sequence ID" value="NZ_FNAD01000002.1"/>
</dbReference>
<dbReference type="EMBL" id="FNAD01000002">
    <property type="protein sequence ID" value="SDD15610.1"/>
    <property type="molecule type" value="Genomic_DNA"/>
</dbReference>
<evidence type="ECO:0000313" key="2">
    <source>
        <dbReference type="EMBL" id="SDD15610.1"/>
    </source>
</evidence>
<gene>
    <name evidence="2" type="ORF">SAMN05216270_10270</name>
</gene>
<feature type="transmembrane region" description="Helical" evidence="1">
    <location>
        <begin position="137"/>
        <end position="156"/>
    </location>
</feature>
<keyword evidence="1" id="KW-1133">Transmembrane helix</keyword>
<organism evidence="2 3">
    <name type="scientific">Glycomyces harbinensis</name>
    <dbReference type="NCBI Taxonomy" id="58114"/>
    <lineage>
        <taxon>Bacteria</taxon>
        <taxon>Bacillati</taxon>
        <taxon>Actinomycetota</taxon>
        <taxon>Actinomycetes</taxon>
        <taxon>Glycomycetales</taxon>
        <taxon>Glycomycetaceae</taxon>
        <taxon>Glycomyces</taxon>
    </lineage>
</organism>
<dbReference type="AlphaFoldDB" id="A0A1G6SFB2"/>
<keyword evidence="1" id="KW-0472">Membrane</keyword>
<proteinExistence type="predicted"/>
<feature type="transmembrane region" description="Helical" evidence="1">
    <location>
        <begin position="16"/>
        <end position="40"/>
    </location>
</feature>
<feature type="transmembrane region" description="Helical" evidence="1">
    <location>
        <begin position="168"/>
        <end position="198"/>
    </location>
</feature>
<keyword evidence="3" id="KW-1185">Reference proteome</keyword>
<sequence length="258" mass="27997">MNETPVQSPFPDFGNFLIAVLGQAGIPAFLLLSLAIFFALESWYTYTRKIIDGSKVAGGAIAKGSVSVLRLRPFRLAIALVSTFLVLCIQLSVFTLSAKAGSYISAPFDPDRADLFLEDMQTRPWLNLLDPGYSPTYLRFDLFAAIHVIVVALCILQSYRAKEPFGLVFLMAFPYWLGLTSIVMLVGALALDLLVLVFTFNATGPESWPTLRGATNMGYTGSAIFTLAYTGICGLALQGSAVLKKQWAEASRSPSDAT</sequence>